<protein>
    <submittedName>
        <fullName evidence="3">GNAT family N-acetyltransferase</fullName>
    </submittedName>
</protein>
<dbReference type="RefSeq" id="WP_206586233.1">
    <property type="nucleotide sequence ID" value="NZ_JAFKCU010000002.1"/>
</dbReference>
<feature type="transmembrane region" description="Helical" evidence="1">
    <location>
        <begin position="64"/>
        <end position="85"/>
    </location>
</feature>
<evidence type="ECO:0000256" key="1">
    <source>
        <dbReference type="SAM" id="Phobius"/>
    </source>
</evidence>
<sequence>MKTTSHLFTSSHLGFRTWLESDLEAFSQMNVDPEIMKYFEKPLSIEESQAMMDRMNRMFDDKGYCYFAVDLLATGELLGMIGLGWKTFEAEFTPCVDIGWRIRKEFWNKGFTTEGAKRCLEYAKEIGLQEVLSLASSDNKASIRVMQKIGMDYWLDFDHPDLKKSKHLNPCSLYRIKL</sequence>
<accession>A0ABS3CEP1</accession>
<dbReference type="PANTHER" id="PTHR43792:SF1">
    <property type="entry name" value="N-ACETYLTRANSFERASE DOMAIN-CONTAINING PROTEIN"/>
    <property type="match status" value="1"/>
</dbReference>
<name>A0ABS3CEP1_9BACT</name>
<dbReference type="InterPro" id="IPR051531">
    <property type="entry name" value="N-acetyltransferase"/>
</dbReference>
<gene>
    <name evidence="3" type="ORF">J0A69_09035</name>
</gene>
<organism evidence="3 4">
    <name type="scientific">Algoriphagus pacificus</name>
    <dbReference type="NCBI Taxonomy" id="2811234"/>
    <lineage>
        <taxon>Bacteria</taxon>
        <taxon>Pseudomonadati</taxon>
        <taxon>Bacteroidota</taxon>
        <taxon>Cytophagia</taxon>
        <taxon>Cytophagales</taxon>
        <taxon>Cyclobacteriaceae</taxon>
        <taxon>Algoriphagus</taxon>
    </lineage>
</organism>
<proteinExistence type="predicted"/>
<dbReference type="Gene3D" id="3.40.630.30">
    <property type="match status" value="1"/>
</dbReference>
<keyword evidence="4" id="KW-1185">Reference proteome</keyword>
<comment type="caution">
    <text evidence="3">The sequence shown here is derived from an EMBL/GenBank/DDBJ whole genome shotgun (WGS) entry which is preliminary data.</text>
</comment>
<dbReference type="Proteomes" id="UP000664480">
    <property type="component" value="Unassembled WGS sequence"/>
</dbReference>
<dbReference type="SUPFAM" id="SSF55729">
    <property type="entry name" value="Acyl-CoA N-acyltransferases (Nat)"/>
    <property type="match status" value="1"/>
</dbReference>
<dbReference type="InterPro" id="IPR000182">
    <property type="entry name" value="GNAT_dom"/>
</dbReference>
<evidence type="ECO:0000313" key="4">
    <source>
        <dbReference type="Proteomes" id="UP000664480"/>
    </source>
</evidence>
<dbReference type="PANTHER" id="PTHR43792">
    <property type="entry name" value="GNAT FAMILY, PUTATIVE (AFU_ORTHOLOGUE AFUA_3G00765)-RELATED-RELATED"/>
    <property type="match status" value="1"/>
</dbReference>
<dbReference type="InterPro" id="IPR016181">
    <property type="entry name" value="Acyl_CoA_acyltransferase"/>
</dbReference>
<keyword evidence="1" id="KW-0812">Transmembrane</keyword>
<keyword evidence="1" id="KW-1133">Transmembrane helix</keyword>
<feature type="domain" description="N-acetyltransferase" evidence="2">
    <location>
        <begin position="13"/>
        <end position="169"/>
    </location>
</feature>
<dbReference type="PROSITE" id="PS51186">
    <property type="entry name" value="GNAT"/>
    <property type="match status" value="1"/>
</dbReference>
<keyword evidence="1" id="KW-0472">Membrane</keyword>
<reference evidence="3 4" key="1">
    <citation type="submission" date="2021-03" db="EMBL/GenBank/DDBJ databases">
        <title>novel species isolated from a fishpond in China.</title>
        <authorList>
            <person name="Lu H."/>
            <person name="Cai Z."/>
        </authorList>
    </citation>
    <scope>NUCLEOTIDE SEQUENCE [LARGE SCALE GENOMIC DNA]</scope>
    <source>
        <strain evidence="3 4">YJ13C</strain>
    </source>
</reference>
<evidence type="ECO:0000259" key="2">
    <source>
        <dbReference type="PROSITE" id="PS51186"/>
    </source>
</evidence>
<evidence type="ECO:0000313" key="3">
    <source>
        <dbReference type="EMBL" id="MBN7815571.1"/>
    </source>
</evidence>
<dbReference type="Pfam" id="PF13302">
    <property type="entry name" value="Acetyltransf_3"/>
    <property type="match status" value="1"/>
</dbReference>
<dbReference type="EMBL" id="JAFKCU010000002">
    <property type="protein sequence ID" value="MBN7815571.1"/>
    <property type="molecule type" value="Genomic_DNA"/>
</dbReference>